<feature type="domain" description="Glycosyl transferase family 51" evidence="13">
    <location>
        <begin position="55"/>
        <end position="216"/>
    </location>
</feature>
<evidence type="ECO:0000259" key="14">
    <source>
        <dbReference type="Pfam" id="PF06832"/>
    </source>
</evidence>
<dbReference type="GO" id="GO:0006508">
    <property type="term" value="P:proteolysis"/>
    <property type="evidence" value="ECO:0007669"/>
    <property type="project" value="UniProtKB-KW"/>
</dbReference>
<dbReference type="GO" id="GO:0008955">
    <property type="term" value="F:peptidoglycan glycosyltransferase activity"/>
    <property type="evidence" value="ECO:0007669"/>
    <property type="project" value="UniProtKB-EC"/>
</dbReference>
<dbReference type="Proteomes" id="UP000886740">
    <property type="component" value="Unassembled WGS sequence"/>
</dbReference>
<dbReference type="Pfam" id="PF06832">
    <property type="entry name" value="BiPBP_C"/>
    <property type="match status" value="1"/>
</dbReference>
<dbReference type="Pfam" id="PF00905">
    <property type="entry name" value="Transpeptidase"/>
    <property type="match status" value="1"/>
</dbReference>
<dbReference type="EC" id="2.4.99.28" evidence="10"/>
<comment type="caution">
    <text evidence="15">The sequence shown here is derived from an EMBL/GenBank/DDBJ whole genome shotgun (WGS) entry which is preliminary data.</text>
</comment>
<sequence length="785" mass="87066">MRVAIGLVLLIGVGGALLLRSIPDPLFSNGYSSLLYSRDGDLLGARIAPDGQWRFPQADTLPDKFKRCLITFEDKRFYDHPGIDPIAMARALRLNLASGTVRSGGSTLTMQLARIAQGNPPRTLFQKLKEIIWALLLECRYAKEEILCLYAAHAPFGGNVVGAETASWRYFGRALDNLSWAESATLAVLPNSPALIHPGRNRERLREKRDRLLARLHEEGIIPEMAYGLALMEPLPDKPLPLPNLAPHLLDRLAGQRPGQRLQSTIDGGLQRVANEIVGRYAQNYKSNHIYNLAAIVAEVESGRVLAYVGNAAIDGISGRGEQVDIITAPRSTGSVLKPFLYAAMLDEGFLLPSTLLNDTPLNINGFTPQNFNRAYYGAVPAHVAIERSLNVPLVRMLSDYNTGRFMELLKKLGMTTLRFPESHYGASLILGGAEGTLWDLAGMYASMARVLGHYHAYNGRYDPADIHALTPFTAPAGKPVESISDPRLSDHALLSHAALWFTAEALSALNRPEEEADWQQFNSMKKIAWKTGTSYGSRDAWAIGFTPRYVVGVWCGNASGEGRAGLTGVGYAAPVLFDLFSLLPDGEWFDKPYDELTPMAVCRESGHKASPYCERVDTLDLPLAGLKSAPCPYHRLVHLTADERFQVNSSCEPMSRIKTRSWFVLPPAQEYYYRHYHVDYRPLPPFRPGCTPASREPIDLIYPEHNATVYLPRGFSGEREKLIFRAAHADPDATIYWHLDDRFLGQTGDGKHEIALDIEPGKHLLTLLDNEGNQRKILFTVVTK</sequence>
<dbReference type="InterPro" id="IPR001460">
    <property type="entry name" value="PCN-bd_Tpept"/>
</dbReference>
<evidence type="ECO:0000256" key="8">
    <source>
        <dbReference type="ARBA" id="ARBA00022801"/>
    </source>
</evidence>
<dbReference type="GO" id="GO:0008658">
    <property type="term" value="F:penicillin binding"/>
    <property type="evidence" value="ECO:0007669"/>
    <property type="project" value="InterPro"/>
</dbReference>
<dbReference type="InterPro" id="IPR011815">
    <property type="entry name" value="PBP_1c"/>
</dbReference>
<comment type="similarity">
    <text evidence="3">In the N-terminal section; belongs to the glycosyltransferase 51 family.</text>
</comment>
<evidence type="ECO:0000256" key="3">
    <source>
        <dbReference type="ARBA" id="ARBA00007739"/>
    </source>
</evidence>
<organism evidence="15 16">
    <name type="scientific">Candidatus Parabacteroides intestinipullorum</name>
    <dbReference type="NCBI Taxonomy" id="2838723"/>
    <lineage>
        <taxon>Bacteria</taxon>
        <taxon>Pseudomonadati</taxon>
        <taxon>Bacteroidota</taxon>
        <taxon>Bacteroidia</taxon>
        <taxon>Bacteroidales</taxon>
        <taxon>Tannerellaceae</taxon>
        <taxon>Parabacteroides</taxon>
    </lineage>
</organism>
<dbReference type="SUPFAM" id="SSF56601">
    <property type="entry name" value="beta-lactamase/transpeptidase-like"/>
    <property type="match status" value="1"/>
</dbReference>
<dbReference type="Gene3D" id="3.40.710.10">
    <property type="entry name" value="DD-peptidase/beta-lactamase superfamily"/>
    <property type="match status" value="1"/>
</dbReference>
<name>A0A9D2BG69_9BACT</name>
<keyword evidence="7" id="KW-0808">Transferase</keyword>
<dbReference type="NCBIfam" id="TIGR02073">
    <property type="entry name" value="PBP_1c"/>
    <property type="match status" value="1"/>
</dbReference>
<evidence type="ECO:0000256" key="9">
    <source>
        <dbReference type="ARBA" id="ARBA00023268"/>
    </source>
</evidence>
<evidence type="ECO:0000256" key="11">
    <source>
        <dbReference type="ARBA" id="ARBA00049902"/>
    </source>
</evidence>
<feature type="domain" description="Penicillin-binding protein transpeptidase" evidence="12">
    <location>
        <begin position="294"/>
        <end position="426"/>
    </location>
</feature>
<gene>
    <name evidence="15" type="primary">pbpC</name>
    <name evidence="15" type="ORF">H9977_10425</name>
</gene>
<dbReference type="SUPFAM" id="SSF53955">
    <property type="entry name" value="Lysozyme-like"/>
    <property type="match status" value="1"/>
</dbReference>
<evidence type="ECO:0000256" key="4">
    <source>
        <dbReference type="ARBA" id="ARBA00022645"/>
    </source>
</evidence>
<dbReference type="InterPro" id="IPR036950">
    <property type="entry name" value="PBP_transglycosylase"/>
</dbReference>
<keyword evidence="9" id="KW-0511">Multifunctional enzyme</keyword>
<comment type="pathway">
    <text evidence="1">Cell wall biogenesis; peptidoglycan biosynthesis.</text>
</comment>
<comment type="similarity">
    <text evidence="2">In the C-terminal section; belongs to the transpeptidase family.</text>
</comment>
<dbReference type="InterPro" id="IPR009647">
    <property type="entry name" value="PBP_C"/>
</dbReference>
<evidence type="ECO:0000256" key="6">
    <source>
        <dbReference type="ARBA" id="ARBA00022676"/>
    </source>
</evidence>
<dbReference type="GO" id="GO:0004180">
    <property type="term" value="F:carboxypeptidase activity"/>
    <property type="evidence" value="ECO:0007669"/>
    <property type="project" value="UniProtKB-KW"/>
</dbReference>
<accession>A0A9D2BG69</accession>
<dbReference type="Pfam" id="PF00912">
    <property type="entry name" value="Transgly"/>
    <property type="match status" value="1"/>
</dbReference>
<dbReference type="GO" id="GO:0030288">
    <property type="term" value="C:outer membrane-bounded periplasmic space"/>
    <property type="evidence" value="ECO:0007669"/>
    <property type="project" value="TreeGrafter"/>
</dbReference>
<dbReference type="InterPro" id="IPR023346">
    <property type="entry name" value="Lysozyme-like_dom_sf"/>
</dbReference>
<dbReference type="Gene3D" id="1.10.3810.10">
    <property type="entry name" value="Biosynthetic peptidoglycan transglycosylase-like"/>
    <property type="match status" value="1"/>
</dbReference>
<dbReference type="InterPro" id="IPR001264">
    <property type="entry name" value="Glyco_trans_51"/>
</dbReference>
<dbReference type="AlphaFoldDB" id="A0A9D2BG69"/>
<evidence type="ECO:0000256" key="2">
    <source>
        <dbReference type="ARBA" id="ARBA00007090"/>
    </source>
</evidence>
<protein>
    <recommendedName>
        <fullName evidence="10">peptidoglycan glycosyltransferase</fullName>
        <ecNumber evidence="10">2.4.99.28</ecNumber>
    </recommendedName>
</protein>
<evidence type="ECO:0000256" key="7">
    <source>
        <dbReference type="ARBA" id="ARBA00022679"/>
    </source>
</evidence>
<feature type="domain" description="Penicillin-binding C-terminal" evidence="14">
    <location>
        <begin position="690"/>
        <end position="778"/>
    </location>
</feature>
<dbReference type="PANTHER" id="PTHR32282">
    <property type="entry name" value="BINDING PROTEIN TRANSPEPTIDASE, PUTATIVE-RELATED"/>
    <property type="match status" value="1"/>
</dbReference>
<evidence type="ECO:0000256" key="5">
    <source>
        <dbReference type="ARBA" id="ARBA00022670"/>
    </source>
</evidence>
<keyword evidence="8" id="KW-0378">Hydrolase</keyword>
<dbReference type="InterPro" id="IPR012338">
    <property type="entry name" value="Beta-lactam/transpept-like"/>
</dbReference>
<reference evidence="15" key="1">
    <citation type="journal article" date="2021" name="PeerJ">
        <title>Extensive microbial diversity within the chicken gut microbiome revealed by metagenomics and culture.</title>
        <authorList>
            <person name="Gilroy R."/>
            <person name="Ravi A."/>
            <person name="Getino M."/>
            <person name="Pursley I."/>
            <person name="Horton D.L."/>
            <person name="Alikhan N.F."/>
            <person name="Baker D."/>
            <person name="Gharbi K."/>
            <person name="Hall N."/>
            <person name="Watson M."/>
            <person name="Adriaenssens E.M."/>
            <person name="Foster-Nyarko E."/>
            <person name="Jarju S."/>
            <person name="Secka A."/>
            <person name="Antonio M."/>
            <person name="Oren A."/>
            <person name="Chaudhuri R.R."/>
            <person name="La Ragione R."/>
            <person name="Hildebrand F."/>
            <person name="Pallen M.J."/>
        </authorList>
    </citation>
    <scope>NUCLEOTIDE SEQUENCE</scope>
    <source>
        <strain evidence="15">ChiGjej6B6-14162</strain>
    </source>
</reference>
<evidence type="ECO:0000259" key="12">
    <source>
        <dbReference type="Pfam" id="PF00905"/>
    </source>
</evidence>
<dbReference type="InterPro" id="IPR050396">
    <property type="entry name" value="Glycosyltr_51/Transpeptidase"/>
</dbReference>
<dbReference type="GO" id="GO:0009252">
    <property type="term" value="P:peptidoglycan biosynthetic process"/>
    <property type="evidence" value="ECO:0007669"/>
    <property type="project" value="InterPro"/>
</dbReference>
<keyword evidence="5" id="KW-0645">Protease</keyword>
<dbReference type="PANTHER" id="PTHR32282:SF15">
    <property type="entry name" value="PENICILLIN-BINDING PROTEIN 1C"/>
    <property type="match status" value="1"/>
</dbReference>
<evidence type="ECO:0000256" key="10">
    <source>
        <dbReference type="ARBA" id="ARBA00044770"/>
    </source>
</evidence>
<evidence type="ECO:0000259" key="13">
    <source>
        <dbReference type="Pfam" id="PF00912"/>
    </source>
</evidence>
<evidence type="ECO:0000313" key="15">
    <source>
        <dbReference type="EMBL" id="HIX75430.1"/>
    </source>
</evidence>
<reference evidence="15" key="2">
    <citation type="submission" date="2021-04" db="EMBL/GenBank/DDBJ databases">
        <authorList>
            <person name="Gilroy R."/>
        </authorList>
    </citation>
    <scope>NUCLEOTIDE SEQUENCE</scope>
    <source>
        <strain evidence="15">ChiGjej6B6-14162</strain>
    </source>
</reference>
<keyword evidence="4" id="KW-0121">Carboxypeptidase</keyword>
<comment type="catalytic activity">
    <reaction evidence="11">
        <text>[GlcNAc-(1-&gt;4)-Mur2Ac(oyl-L-Ala-gamma-D-Glu-L-Lys-D-Ala-D-Ala)](n)-di-trans,octa-cis-undecaprenyl diphosphate + beta-D-GlcNAc-(1-&gt;4)-Mur2Ac(oyl-L-Ala-gamma-D-Glu-L-Lys-D-Ala-D-Ala)-di-trans,octa-cis-undecaprenyl diphosphate = [GlcNAc-(1-&gt;4)-Mur2Ac(oyl-L-Ala-gamma-D-Glu-L-Lys-D-Ala-D-Ala)](n+1)-di-trans,octa-cis-undecaprenyl diphosphate + di-trans,octa-cis-undecaprenyl diphosphate + H(+)</text>
        <dbReference type="Rhea" id="RHEA:23708"/>
        <dbReference type="Rhea" id="RHEA-COMP:9602"/>
        <dbReference type="Rhea" id="RHEA-COMP:9603"/>
        <dbReference type="ChEBI" id="CHEBI:15378"/>
        <dbReference type="ChEBI" id="CHEBI:58405"/>
        <dbReference type="ChEBI" id="CHEBI:60033"/>
        <dbReference type="ChEBI" id="CHEBI:78435"/>
        <dbReference type="EC" id="2.4.99.28"/>
    </reaction>
</comment>
<keyword evidence="6" id="KW-0328">Glycosyltransferase</keyword>
<dbReference type="EMBL" id="DXEL01000071">
    <property type="protein sequence ID" value="HIX75430.1"/>
    <property type="molecule type" value="Genomic_DNA"/>
</dbReference>
<proteinExistence type="inferred from homology"/>
<evidence type="ECO:0000256" key="1">
    <source>
        <dbReference type="ARBA" id="ARBA00004752"/>
    </source>
</evidence>
<evidence type="ECO:0000313" key="16">
    <source>
        <dbReference type="Proteomes" id="UP000886740"/>
    </source>
</evidence>